<proteinExistence type="inferred from homology"/>
<dbReference type="InterPro" id="IPR029028">
    <property type="entry name" value="Alpha/beta_knot_MTases"/>
</dbReference>
<dbReference type="CDD" id="cd18095">
    <property type="entry name" value="SpoU-like_rRNA-MTase"/>
    <property type="match status" value="1"/>
</dbReference>
<evidence type="ECO:0000256" key="2">
    <source>
        <dbReference type="ARBA" id="ARBA00022603"/>
    </source>
</evidence>
<dbReference type="InterPro" id="IPR001537">
    <property type="entry name" value="SpoU_MeTrfase"/>
</dbReference>
<evidence type="ECO:0000256" key="1">
    <source>
        <dbReference type="ARBA" id="ARBA00007228"/>
    </source>
</evidence>
<evidence type="ECO:0000256" key="3">
    <source>
        <dbReference type="ARBA" id="ARBA00022679"/>
    </source>
</evidence>
<evidence type="ECO:0000313" key="7">
    <source>
        <dbReference type="Proteomes" id="UP000002630"/>
    </source>
</evidence>
<dbReference type="EMBL" id="FN649760">
    <property type="protein sequence ID" value="CBJ29793.1"/>
    <property type="molecule type" value="Genomic_DNA"/>
</dbReference>
<dbReference type="GO" id="GO:0003723">
    <property type="term" value="F:RNA binding"/>
    <property type="evidence" value="ECO:0007669"/>
    <property type="project" value="InterPro"/>
</dbReference>
<dbReference type="GO" id="GO:0032259">
    <property type="term" value="P:methylation"/>
    <property type="evidence" value="ECO:0007669"/>
    <property type="project" value="UniProtKB-KW"/>
</dbReference>
<dbReference type="GO" id="GO:0005737">
    <property type="term" value="C:cytoplasm"/>
    <property type="evidence" value="ECO:0007669"/>
    <property type="project" value="UniProtKB-ARBA"/>
</dbReference>
<dbReference type="InParanoid" id="D7FLV7"/>
<feature type="region of interest" description="Disordered" evidence="4">
    <location>
        <begin position="334"/>
        <end position="354"/>
    </location>
</feature>
<keyword evidence="7" id="KW-1185">Reference proteome</keyword>
<dbReference type="PANTHER" id="PTHR43191">
    <property type="entry name" value="RRNA METHYLTRANSFERASE 3"/>
    <property type="match status" value="1"/>
</dbReference>
<keyword evidence="2 6" id="KW-0489">Methyltransferase</keyword>
<feature type="region of interest" description="Disordered" evidence="4">
    <location>
        <begin position="23"/>
        <end position="43"/>
    </location>
</feature>
<dbReference type="InterPro" id="IPR051259">
    <property type="entry name" value="rRNA_Methyltransferase"/>
</dbReference>
<dbReference type="Gene3D" id="3.30.1330.30">
    <property type="match status" value="1"/>
</dbReference>
<evidence type="ECO:0000259" key="5">
    <source>
        <dbReference type="SMART" id="SM00967"/>
    </source>
</evidence>
<dbReference type="SUPFAM" id="SSF55315">
    <property type="entry name" value="L30e-like"/>
    <property type="match status" value="1"/>
</dbReference>
<keyword evidence="3" id="KW-0808">Transferase</keyword>
<accession>D7FLV7</accession>
<dbReference type="Pfam" id="PF00588">
    <property type="entry name" value="SpoU_methylase"/>
    <property type="match status" value="1"/>
</dbReference>
<dbReference type="GO" id="GO:0008173">
    <property type="term" value="F:RNA methyltransferase activity"/>
    <property type="evidence" value="ECO:0007669"/>
    <property type="project" value="InterPro"/>
</dbReference>
<protein>
    <submittedName>
        <fullName evidence="6">tRNA/rRNA methyltransferase (SpoU)</fullName>
    </submittedName>
</protein>
<dbReference type="InterPro" id="IPR013123">
    <property type="entry name" value="SpoU_subst-bd"/>
</dbReference>
<dbReference type="Proteomes" id="UP000002630">
    <property type="component" value="Unassembled WGS sequence"/>
</dbReference>
<dbReference type="InterPro" id="IPR053888">
    <property type="entry name" value="MRM3-like_sub_bind"/>
</dbReference>
<dbReference type="GO" id="GO:0006396">
    <property type="term" value="P:RNA processing"/>
    <property type="evidence" value="ECO:0007669"/>
    <property type="project" value="InterPro"/>
</dbReference>
<feature type="domain" description="RNA 2-O ribose methyltransferase substrate binding" evidence="5">
    <location>
        <begin position="93"/>
        <end position="170"/>
    </location>
</feature>
<evidence type="ECO:0000256" key="4">
    <source>
        <dbReference type="SAM" id="MobiDB-lite"/>
    </source>
</evidence>
<dbReference type="OrthoDB" id="270651at2759"/>
<dbReference type="STRING" id="2880.D7FLV7"/>
<feature type="compositionally biased region" description="Low complexity" evidence="4">
    <location>
        <begin position="23"/>
        <end position="33"/>
    </location>
</feature>
<dbReference type="Gene3D" id="3.40.1280.10">
    <property type="match status" value="1"/>
</dbReference>
<sequence>MSELSGPSAAPLARMIAAFVASRAGRPPSASSRDGGGGIRDRGTRAAAMSSLPYGLWRDRGGTLDITSAQNPKVKLMRSFHKRRTRDDGGKILAEGHRLVCDLIEGGLTPTLVIVSPEALRASPGPRLQAALETLSADVVAVAPAEVVQRCCDTVTSQGVVALVERPVLPLPPTLQTVLICDGIQDPGNLGTLVRTAAGLGADAVVLTGSCVDYWAPKTVRASMGASFRLPSLRLESWQEVVELMRARGIRMYAADGGARLSHFDADWTSPSALVVGAEARGLSDAARLELESGGIAGVSVPLEGGVESLNAAVAGAIVLGEAQRQRLVAERHDGIGGGRGVTGDGELSGAVSQ</sequence>
<organism evidence="6 7">
    <name type="scientific">Ectocarpus siliculosus</name>
    <name type="common">Brown alga</name>
    <name type="synonym">Conferva siliculosa</name>
    <dbReference type="NCBI Taxonomy" id="2880"/>
    <lineage>
        <taxon>Eukaryota</taxon>
        <taxon>Sar</taxon>
        <taxon>Stramenopiles</taxon>
        <taxon>Ochrophyta</taxon>
        <taxon>PX clade</taxon>
        <taxon>Phaeophyceae</taxon>
        <taxon>Ectocarpales</taxon>
        <taxon>Ectocarpaceae</taxon>
        <taxon>Ectocarpus</taxon>
    </lineage>
</organism>
<gene>
    <name evidence="6" type="ORF">Esi_0161_0062</name>
</gene>
<dbReference type="Pfam" id="PF22435">
    <property type="entry name" value="MRM3-like_sub_bind"/>
    <property type="match status" value="1"/>
</dbReference>
<dbReference type="SMART" id="SM00967">
    <property type="entry name" value="SpoU_sub_bind"/>
    <property type="match status" value="1"/>
</dbReference>
<evidence type="ECO:0000313" key="6">
    <source>
        <dbReference type="EMBL" id="CBJ29793.1"/>
    </source>
</evidence>
<dbReference type="InterPro" id="IPR029026">
    <property type="entry name" value="tRNA_m1G_MTases_N"/>
</dbReference>
<dbReference type="eggNOG" id="KOG2506">
    <property type="taxonomic scope" value="Eukaryota"/>
</dbReference>
<dbReference type="AlphaFoldDB" id="D7FLV7"/>
<comment type="similarity">
    <text evidence="1">Belongs to the class IV-like SAM-binding methyltransferase superfamily. RNA methyltransferase TrmH family.</text>
</comment>
<name>D7FLV7_ECTSI</name>
<dbReference type="PANTHER" id="PTHR43191:SF2">
    <property type="entry name" value="RRNA METHYLTRANSFERASE 3, MITOCHONDRIAL"/>
    <property type="match status" value="1"/>
</dbReference>
<dbReference type="SUPFAM" id="SSF75217">
    <property type="entry name" value="alpha/beta knot"/>
    <property type="match status" value="1"/>
</dbReference>
<reference evidence="6 7" key="1">
    <citation type="journal article" date="2010" name="Nature">
        <title>The Ectocarpus genome and the independent evolution of multicellularity in brown algae.</title>
        <authorList>
            <person name="Cock J.M."/>
            <person name="Sterck L."/>
            <person name="Rouze P."/>
            <person name="Scornet D."/>
            <person name="Allen A.E."/>
            <person name="Amoutzias G."/>
            <person name="Anthouard V."/>
            <person name="Artiguenave F."/>
            <person name="Aury J.M."/>
            <person name="Badger J.H."/>
            <person name="Beszteri B."/>
            <person name="Billiau K."/>
            <person name="Bonnet E."/>
            <person name="Bothwell J.H."/>
            <person name="Bowler C."/>
            <person name="Boyen C."/>
            <person name="Brownlee C."/>
            <person name="Carrano C.J."/>
            <person name="Charrier B."/>
            <person name="Cho G.Y."/>
            <person name="Coelho S.M."/>
            <person name="Collen J."/>
            <person name="Corre E."/>
            <person name="Da Silva C."/>
            <person name="Delage L."/>
            <person name="Delaroque N."/>
            <person name="Dittami S.M."/>
            <person name="Doulbeau S."/>
            <person name="Elias M."/>
            <person name="Farnham G."/>
            <person name="Gachon C.M."/>
            <person name="Gschloessl B."/>
            <person name="Heesch S."/>
            <person name="Jabbari K."/>
            <person name="Jubin C."/>
            <person name="Kawai H."/>
            <person name="Kimura K."/>
            <person name="Kloareg B."/>
            <person name="Kupper F.C."/>
            <person name="Lang D."/>
            <person name="Le Bail A."/>
            <person name="Leblanc C."/>
            <person name="Lerouge P."/>
            <person name="Lohr M."/>
            <person name="Lopez P.J."/>
            <person name="Martens C."/>
            <person name="Maumus F."/>
            <person name="Michel G."/>
            <person name="Miranda-Saavedra D."/>
            <person name="Morales J."/>
            <person name="Moreau H."/>
            <person name="Motomura T."/>
            <person name="Nagasato C."/>
            <person name="Napoli C.A."/>
            <person name="Nelson D.R."/>
            <person name="Nyvall-Collen P."/>
            <person name="Peters A.F."/>
            <person name="Pommier C."/>
            <person name="Potin P."/>
            <person name="Poulain J."/>
            <person name="Quesneville H."/>
            <person name="Read B."/>
            <person name="Rensing S.A."/>
            <person name="Ritter A."/>
            <person name="Rousvoal S."/>
            <person name="Samanta M."/>
            <person name="Samson G."/>
            <person name="Schroeder D.C."/>
            <person name="Segurens B."/>
            <person name="Strittmatter M."/>
            <person name="Tonon T."/>
            <person name="Tregear J.W."/>
            <person name="Valentin K."/>
            <person name="von Dassow P."/>
            <person name="Yamagishi T."/>
            <person name="Van de Peer Y."/>
            <person name="Wincker P."/>
        </authorList>
    </citation>
    <scope>NUCLEOTIDE SEQUENCE [LARGE SCALE GENOMIC DNA]</scope>
    <source>
        <strain evidence="7">Ec32 / CCAP1310/4</strain>
    </source>
</reference>
<dbReference type="InterPro" id="IPR029064">
    <property type="entry name" value="Ribosomal_eL30-like_sf"/>
</dbReference>